<dbReference type="EMBL" id="HBIO01017888">
    <property type="protein sequence ID" value="CAE0468878.1"/>
    <property type="molecule type" value="Transcribed_RNA"/>
</dbReference>
<organism evidence="2">
    <name type="scientific">Chaetoceros debilis</name>
    <dbReference type="NCBI Taxonomy" id="122233"/>
    <lineage>
        <taxon>Eukaryota</taxon>
        <taxon>Sar</taxon>
        <taxon>Stramenopiles</taxon>
        <taxon>Ochrophyta</taxon>
        <taxon>Bacillariophyta</taxon>
        <taxon>Coscinodiscophyceae</taxon>
        <taxon>Chaetocerotophycidae</taxon>
        <taxon>Chaetocerotales</taxon>
        <taxon>Chaetocerotaceae</taxon>
        <taxon>Chaetoceros</taxon>
    </lineage>
</organism>
<reference evidence="2" key="1">
    <citation type="submission" date="2021-01" db="EMBL/GenBank/DDBJ databases">
        <authorList>
            <person name="Corre E."/>
            <person name="Pelletier E."/>
            <person name="Niang G."/>
            <person name="Scheremetjew M."/>
            <person name="Finn R."/>
            <person name="Kale V."/>
            <person name="Holt S."/>
            <person name="Cochrane G."/>
            <person name="Meng A."/>
            <person name="Brown T."/>
            <person name="Cohen L."/>
        </authorList>
    </citation>
    <scope>NUCLEOTIDE SEQUENCE</scope>
    <source>
        <strain evidence="2">MM31A-1</strain>
    </source>
</reference>
<feature type="region of interest" description="Disordered" evidence="1">
    <location>
        <begin position="225"/>
        <end position="263"/>
    </location>
</feature>
<dbReference type="PANTHER" id="PTHR28678:SF1">
    <property type="entry name" value="CODANIN-1"/>
    <property type="match status" value="1"/>
</dbReference>
<gene>
    <name evidence="2" type="ORF">CDEB00056_LOCUS13731</name>
</gene>
<dbReference type="PANTHER" id="PTHR28678">
    <property type="entry name" value="CODANIN-1"/>
    <property type="match status" value="1"/>
</dbReference>
<feature type="compositionally biased region" description="Polar residues" evidence="1">
    <location>
        <begin position="225"/>
        <end position="246"/>
    </location>
</feature>
<dbReference type="InterPro" id="IPR040031">
    <property type="entry name" value="Codanin-1"/>
</dbReference>
<name>A0A7S3Q806_9STRA</name>
<dbReference type="GO" id="GO:0006325">
    <property type="term" value="P:chromatin organization"/>
    <property type="evidence" value="ECO:0007669"/>
    <property type="project" value="TreeGrafter"/>
</dbReference>
<evidence type="ECO:0000313" key="2">
    <source>
        <dbReference type="EMBL" id="CAE0468878.1"/>
    </source>
</evidence>
<evidence type="ECO:0000256" key="1">
    <source>
        <dbReference type="SAM" id="MobiDB-lite"/>
    </source>
</evidence>
<dbReference type="GO" id="GO:0005634">
    <property type="term" value="C:nucleus"/>
    <property type="evidence" value="ECO:0007669"/>
    <property type="project" value="TreeGrafter"/>
</dbReference>
<protein>
    <recommendedName>
        <fullName evidence="3">Codanin-1 C-terminal domain-containing protein</fullName>
    </recommendedName>
</protein>
<proteinExistence type="predicted"/>
<accession>A0A7S3Q806</accession>
<evidence type="ECO:0008006" key="3">
    <source>
        <dbReference type="Google" id="ProtNLM"/>
    </source>
</evidence>
<sequence>MINNEVEGRRDENFVEENTKIQEIGSICPCSSFSSSAQVISALKSSARTKVLIEWMQGSQLKNTSRDAFEKVPLSSYRTCKNRMGCAGQLDEGRCPNRVGAAYCILNAIRDGSRHFLEDETVTSATEDSVFNMKASNQKLATYEETFPTLSTQQLTMASQSMSTVNVLKPKKKVKKKATPVQIAHNPTRAQNPTQVKLGQVSYFNNNKDNKTMKVKRRIRPAPVTQTSPWSNVSSLQNGSKKSSTWPKAAAVTNKKISSTGSQEDMLDRIMSSTITPPKRNICSSQNNCGNASIWSKPEIALVKKEPSTMSEYDGMRRIAAPNIIPPENKNVHYSYGRNGQAPELVCVPISLSEHVQNDHGPDLILCPDEVKHLRKHTTSLYSSIIKNRLAPSIALELQLLIRLLNLNDIENVTRARPHDEETTPDLKTLFLDVRSCRMFAKDVLENLRSILVNLDSDVLMPFISLGAVIEQMPVLTNDIQHCLDARRNAMLSQGKNVTTDANNVISGKSPILTLPFQEKRDSRHNYRSRDLSSLYNNRENSRDAFLFQLRAFQQMRGTVLNPAQVQKSQDAIKEASRQMMLELLPTNVPWFTELFLDMLQQIGLVPMQETDADILNNVSDKEKLQKLHSRFTSKVAQKNKSSKPLVLRGQNDISGPSPEELFCGHQEFFYLFIQSVNAHSFCMHLQKRLVYLIITASSSNDTKGLEQRICQLQLLAKFLGLVVFSPNWMMNYHVPEDPLSLAHYYVPVIPINILIEEAYKQHRLLLIIPWCCSYLRMIAWDRTSIKLPYFRKTFSMLRSIHKDIPSTPDGSTSVDRNMLILSFQLDALFTDVMGLNQTEISFEYLLPNKSPRQDENCLDIVPIDFSKTYISATCPHVDDLHKLVVDLSTSRTRKRIGGASKKLKPFILSTNPSNSIIDDASSDKGNMSPLDPLIFGKLQLLMSKSKFINQGQNLCIDAFFHQNKALHLLCDFVVDFSIENMLSKQIVEECIGPCVLDSFLEKVPHHSIPSPVSIDWYLQTLQSIEKDVALVANSYTRRFLDQYILSVMFKMMPPHMHANVRWVATALTLKHAIQKGLALSSSLVRAEVKRIIDIQLRPHSKPLRQRKPKYLKILSLGSILISKMKGLADDSRSKDGSLQCQGLKEVTGHLDDYLKVEKCPHSFFDSTSIHTIRSLLTILISRATKLSVQVGDKYSIALGQEIRDIARLAASIGLAGFSVVELPSLGRILCQPKILKKFLQRKKGHDTSVIQRCLDGGVFTKADLEKGLLDLLEGLSLSQTVSKCVINTIYEIRANHCVMD</sequence>